<organism evidence="2 3">
    <name type="scientific">Tepidibacter formicigenes DSM 15518</name>
    <dbReference type="NCBI Taxonomy" id="1123349"/>
    <lineage>
        <taxon>Bacteria</taxon>
        <taxon>Bacillati</taxon>
        <taxon>Bacillota</taxon>
        <taxon>Clostridia</taxon>
        <taxon>Peptostreptococcales</taxon>
        <taxon>Peptostreptococcaceae</taxon>
        <taxon>Tepidibacter</taxon>
    </lineage>
</organism>
<keyword evidence="1" id="KW-1133">Transmembrane helix</keyword>
<reference evidence="3" key="1">
    <citation type="submission" date="2016-11" db="EMBL/GenBank/DDBJ databases">
        <authorList>
            <person name="Varghese N."/>
            <person name="Submissions S."/>
        </authorList>
    </citation>
    <scope>NUCLEOTIDE SEQUENCE [LARGE SCALE GENOMIC DNA]</scope>
    <source>
        <strain evidence="3">DSM 15518</strain>
    </source>
</reference>
<dbReference type="EMBL" id="FRAE01000110">
    <property type="protein sequence ID" value="SHK61664.1"/>
    <property type="molecule type" value="Genomic_DNA"/>
</dbReference>
<name>A0A1M6TXQ5_9FIRM</name>
<dbReference type="Proteomes" id="UP000242497">
    <property type="component" value="Unassembled WGS sequence"/>
</dbReference>
<evidence type="ECO:0000256" key="1">
    <source>
        <dbReference type="SAM" id="Phobius"/>
    </source>
</evidence>
<dbReference type="RefSeq" id="WP_072890889.1">
    <property type="nucleotide sequence ID" value="NZ_FRAE01000110.1"/>
</dbReference>
<feature type="transmembrane region" description="Helical" evidence="1">
    <location>
        <begin position="38"/>
        <end position="66"/>
    </location>
</feature>
<gene>
    <name evidence="2" type="ORF">SAMN02744037_02698</name>
</gene>
<evidence type="ECO:0000313" key="3">
    <source>
        <dbReference type="Proteomes" id="UP000242497"/>
    </source>
</evidence>
<sequence length="137" mass="14827">MATTSTYSATLSRYQIDSILDELKDAKKESSALGTTEAFVGIIFGVFSMSTGGLSAFIAGVLGVTLGGHTINHGYFHGKLENTIDAFTAAKDILQDTSFDRIQVKGKFYKSSYGEVISDVYFTKARLKGTDTWITIS</sequence>
<dbReference type="AlphaFoldDB" id="A0A1M6TXQ5"/>
<keyword evidence="3" id="KW-1185">Reference proteome</keyword>
<proteinExistence type="predicted"/>
<accession>A0A1M6TXQ5</accession>
<keyword evidence="1" id="KW-0472">Membrane</keyword>
<keyword evidence="1" id="KW-0812">Transmembrane</keyword>
<evidence type="ECO:0000313" key="2">
    <source>
        <dbReference type="EMBL" id="SHK61664.1"/>
    </source>
</evidence>
<protein>
    <submittedName>
        <fullName evidence="2">Uncharacterized protein</fullName>
    </submittedName>
</protein>